<dbReference type="Gene3D" id="2.60.120.260">
    <property type="entry name" value="Galactose-binding domain-like"/>
    <property type="match status" value="6"/>
</dbReference>
<reference evidence="2 3" key="1">
    <citation type="submission" date="2024-04" db="EMBL/GenBank/DDBJ databases">
        <title>Tritrichomonas musculus Genome.</title>
        <authorList>
            <person name="Alves-Ferreira E."/>
            <person name="Grigg M."/>
            <person name="Lorenzi H."/>
            <person name="Galac M."/>
        </authorList>
    </citation>
    <scope>NUCLEOTIDE SEQUENCE [LARGE SCALE GENOMIC DNA]</scope>
    <source>
        <strain evidence="2 3">EAF2021</strain>
    </source>
</reference>
<dbReference type="Proteomes" id="UP001470230">
    <property type="component" value="Unassembled WGS sequence"/>
</dbReference>
<feature type="transmembrane region" description="Helical" evidence="1">
    <location>
        <begin position="1618"/>
        <end position="1641"/>
    </location>
</feature>
<accession>A0ABR2GVI2</accession>
<keyword evidence="1" id="KW-0472">Membrane</keyword>
<evidence type="ECO:0000313" key="3">
    <source>
        <dbReference type="Proteomes" id="UP001470230"/>
    </source>
</evidence>
<keyword evidence="1" id="KW-0812">Transmembrane</keyword>
<sequence length="1662" mass="189472">MLLVYLFFSHSFGANPLSDVPPISVSIDQMKITGNCQVPSDYKQCSNTLTNEPCGKTCWYNPTRPEHKDDPPTFEYTFKGEQYQIYGKNHANHGNFALYLDDVFVENVTQKISDDELPYDLQYTSPLLPYGTHTIKVKSVGEDLEIWKFTYWPSVHAQRLNSTEILPLWNVESDKIGGLREWAHENSYAAVKKRRTVKFSKIWVYGSTDKGHGDMLFMINGEEHYINQNTTTRVDGALVYESENLPLNDYTITFSQHIEDCVLYCIYYLQDQPPPTPPPISVSIDQMKITGKCQVPPDYKRCPNTLTNEPCGKTCWYNPTRPEHKDDPPTFEYTFRGEKYQIYGKNHANHGNFALYLDDVFVENVTQKISDDELPYDLQYTSPLLPYGTHTIKVKSVGEDLEIWKFTYWPSVHAQRLNSTEILPLWNVESDKIGGLREWAHENSYAAVNKTYMLKFSKIWVYGSTDNTHGDMMFSINNDYHYINQNTSSRVDGVLLYESDYLPLKDYNITFSQHVEDCVFYCIYYLPVETTVPISVGVGQMTITGATGEEKTECSNTEVAKTPCGITKWFNPENAAHTANPPTFSYTFKGEKFQVYGKYDPDHGNYKLFLDGQLIKTINQYGTYDVPFALQYTSDILPYGEHTIRVETDKAQFALYKFAYWPSVRAKRLNSTEFYRSWNVESDGIGGLREWAHENNKNGVKKVSTFQFSKIWVYGSTDIKHGDMFMGINGEDHYINQNTTNRVDGALVYESDYLPLADYTLTFQQHFEDCVLYCVYYLPYSFPIPPPISVRIDQMKITGSYGTSEDVICTNRVEDSPCGKTAWYNPVSHSGNKPKFEYTFKGEMFQVFGKYDPDHGNYSLYLDNVLIKEIDQYGPVDVPYALQYTSNLLPYGEHTIRIEMKDKQFELYKFAYWPMVQAQRLNSTQILPLWNVESDKIGGLREWAHENSYAGVKKTTKARFSKIWIYGSTDNTHGDMTFTINGEEHTINQNSNSRVDGALLYESDYLPLDDYNITFSQHVEDCVLYCIYYLPYPQPTPPPISVGIRQMTITGQEGRSTFRECSNSEVATLPCGSSSWFNPANPGHSSNPPTYSYTFKGEKFQVYGKYDPDHGNYKLSLDGKFVKTIDQYGTYDVPYVLQYTSDILPYGEHTIKIEMAGAQFEIYKFAYWPSVHAERLNSTQILPLWNVESDKVGGLREWAHENSYAGVNKTTVVEFSKIWVYGSTDYTHGDMAFTIDEEEHFLDQNTTNRVDGVLLYESEYLPLKEYTLTFSQHIEDCVLYCVYYIPLPSPSPMPTMTPPPTSTPTATPEATPEDYIIDDNRIDICDFTNKKQCNVTNQELDKHILVKVLVANFTGYKDDDEGGAIHIINGGIRCNNSVFNSCESKKAGGAIYIHNSFDYSYVLDLENLNFNECSADYGGAVYMHSRSLKSVANVKYCRFNANKALAQKGNGNNYGGSAIYLMILEGNFESNTFTNNKGVGGALKIINNFPEQNLFKKLLGVYGSIIISDCSFEIEKDSDCSLFYLRGNNGVSVELNNCQFTGLLSHGSHYIDGEVITPNSPQLVVKSCKFASDFKNSVNYEGKDGFVSIDIKSQVFEGGNNSIDDNKNDKVENKKWKILTTLVLPAVGFAAIVVFVIAFLVMKKINHEETTELPQEIRESLL</sequence>
<protein>
    <recommendedName>
        <fullName evidence="4">PA14 domain-containing protein</fullName>
    </recommendedName>
</protein>
<gene>
    <name evidence="2" type="ORF">M9Y10_035879</name>
</gene>
<dbReference type="EMBL" id="JAPFFF010000057">
    <property type="protein sequence ID" value="KAK8837937.1"/>
    <property type="molecule type" value="Genomic_DNA"/>
</dbReference>
<keyword evidence="1" id="KW-1133">Transmembrane helix</keyword>
<keyword evidence="3" id="KW-1185">Reference proteome</keyword>
<proteinExistence type="predicted"/>
<organism evidence="2 3">
    <name type="scientific">Tritrichomonas musculus</name>
    <dbReference type="NCBI Taxonomy" id="1915356"/>
    <lineage>
        <taxon>Eukaryota</taxon>
        <taxon>Metamonada</taxon>
        <taxon>Parabasalia</taxon>
        <taxon>Tritrichomonadida</taxon>
        <taxon>Tritrichomonadidae</taxon>
        <taxon>Tritrichomonas</taxon>
    </lineage>
</organism>
<evidence type="ECO:0008006" key="4">
    <source>
        <dbReference type="Google" id="ProtNLM"/>
    </source>
</evidence>
<evidence type="ECO:0000313" key="2">
    <source>
        <dbReference type="EMBL" id="KAK8837937.1"/>
    </source>
</evidence>
<evidence type="ECO:0000256" key="1">
    <source>
        <dbReference type="SAM" id="Phobius"/>
    </source>
</evidence>
<name>A0ABR2GVI2_9EUKA</name>
<comment type="caution">
    <text evidence="2">The sequence shown here is derived from an EMBL/GenBank/DDBJ whole genome shotgun (WGS) entry which is preliminary data.</text>
</comment>